<dbReference type="EMBL" id="VSRR010003758">
    <property type="protein sequence ID" value="MPC37356.1"/>
    <property type="molecule type" value="Genomic_DNA"/>
</dbReference>
<evidence type="ECO:0000313" key="2">
    <source>
        <dbReference type="Proteomes" id="UP000324222"/>
    </source>
</evidence>
<dbReference type="Proteomes" id="UP000324222">
    <property type="component" value="Unassembled WGS sequence"/>
</dbReference>
<organism evidence="1 2">
    <name type="scientific">Portunus trituberculatus</name>
    <name type="common">Swimming crab</name>
    <name type="synonym">Neptunus trituberculatus</name>
    <dbReference type="NCBI Taxonomy" id="210409"/>
    <lineage>
        <taxon>Eukaryota</taxon>
        <taxon>Metazoa</taxon>
        <taxon>Ecdysozoa</taxon>
        <taxon>Arthropoda</taxon>
        <taxon>Crustacea</taxon>
        <taxon>Multicrustacea</taxon>
        <taxon>Malacostraca</taxon>
        <taxon>Eumalacostraca</taxon>
        <taxon>Eucarida</taxon>
        <taxon>Decapoda</taxon>
        <taxon>Pleocyemata</taxon>
        <taxon>Brachyura</taxon>
        <taxon>Eubrachyura</taxon>
        <taxon>Portunoidea</taxon>
        <taxon>Portunidae</taxon>
        <taxon>Portuninae</taxon>
        <taxon>Portunus</taxon>
    </lineage>
</organism>
<sequence>MMVNGGREKPKLVVNIEISKDGDFCERVEGQNVLHFGAVMDVMILLKADNRLPAKVFECSGKKRLLLLLVVLGPRRSL</sequence>
<evidence type="ECO:0000313" key="1">
    <source>
        <dbReference type="EMBL" id="MPC37356.1"/>
    </source>
</evidence>
<name>A0A5B7EVY6_PORTR</name>
<dbReference type="AlphaFoldDB" id="A0A5B7EVY6"/>
<comment type="caution">
    <text evidence="1">The sequence shown here is derived from an EMBL/GenBank/DDBJ whole genome shotgun (WGS) entry which is preliminary data.</text>
</comment>
<accession>A0A5B7EVY6</accession>
<protein>
    <submittedName>
        <fullName evidence="1">Uncharacterized protein</fullName>
    </submittedName>
</protein>
<proteinExistence type="predicted"/>
<reference evidence="1 2" key="1">
    <citation type="submission" date="2019-05" db="EMBL/GenBank/DDBJ databases">
        <title>Another draft genome of Portunus trituberculatus and its Hox gene families provides insights of decapod evolution.</title>
        <authorList>
            <person name="Jeong J.-H."/>
            <person name="Song I."/>
            <person name="Kim S."/>
            <person name="Choi T."/>
            <person name="Kim D."/>
            <person name="Ryu S."/>
            <person name="Kim W."/>
        </authorList>
    </citation>
    <scope>NUCLEOTIDE SEQUENCE [LARGE SCALE GENOMIC DNA]</scope>
    <source>
        <tissue evidence="1">Muscle</tissue>
    </source>
</reference>
<gene>
    <name evidence="1" type="ORF">E2C01_030830</name>
</gene>
<keyword evidence="2" id="KW-1185">Reference proteome</keyword>